<keyword evidence="3" id="KW-1185">Reference proteome</keyword>
<dbReference type="EMBL" id="PQXO01000039">
    <property type="protein sequence ID" value="TGO91094.1"/>
    <property type="molecule type" value="Genomic_DNA"/>
</dbReference>
<evidence type="ECO:0000313" key="2">
    <source>
        <dbReference type="EMBL" id="TGO91094.1"/>
    </source>
</evidence>
<feature type="compositionally biased region" description="Polar residues" evidence="1">
    <location>
        <begin position="474"/>
        <end position="495"/>
    </location>
</feature>
<dbReference type="STRING" id="87229.A0A4Z1L2P9"/>
<sequence length="514" mass="56651">MAAVRDNYQSTAFEAATAICDLNPIASSAALNETKNVTSEGLDSGYASQATTPDITPVTLRSSVDHSAAGGRTLWSPLRKPKQLRAYNKPIPLLTWERFSDLREQYAESLNKFTRSLPSYSSVLMTLQVLGEDEESAEPWVFVQCDKAVFKKVNSFFKKPLIKVDFESNQPDDRSPRLRVLICPLKPRYLAKNDHGSLPANFFHIDEEAILIFSRSPIHDTLCGTQIATESSCKATIGGIIKVVDIEGQEMFYGMSAGHFVSKGFQDEPSQNLDDESCEEDFQLDFSSVDGENKKEHQSIQSTSNELMGRVSLANVSNPSVNCGKNLDWSLISIISPRLAILPNIYMEKCIFEIGPHVLEPPEINVGVLLAGEHIQGTMSTLPSYLMVPPGNVLIQTYLLSCTNATDKVLQPGTSGAWVIDANSNRLYGHVVASDVFNRIYVAPISDSFENIRSHLSAVSVTLCDVEPAEPGDCTSSVDSGYSTMNNSPEGTSRQDPLHVLEYAPRKERRLDRD</sequence>
<reference evidence="2 3" key="1">
    <citation type="submission" date="2017-12" db="EMBL/GenBank/DDBJ databases">
        <title>Comparative genomics of Botrytis spp.</title>
        <authorList>
            <person name="Valero-Jimenez C.A."/>
            <person name="Tapia P."/>
            <person name="Veloso J."/>
            <person name="Silva-Moreno E."/>
            <person name="Staats M."/>
            <person name="Valdes J.H."/>
            <person name="Van Kan J.A.L."/>
        </authorList>
    </citation>
    <scope>NUCLEOTIDE SEQUENCE [LARGE SCALE GENOMIC DNA]</scope>
    <source>
        <strain evidence="2 3">MUCL3349</strain>
    </source>
</reference>
<feature type="compositionally biased region" description="Basic and acidic residues" evidence="1">
    <location>
        <begin position="496"/>
        <end position="514"/>
    </location>
</feature>
<evidence type="ECO:0000256" key="1">
    <source>
        <dbReference type="SAM" id="MobiDB-lite"/>
    </source>
</evidence>
<organism evidence="2 3">
    <name type="scientific">Botrytis porri</name>
    <dbReference type="NCBI Taxonomy" id="87229"/>
    <lineage>
        <taxon>Eukaryota</taxon>
        <taxon>Fungi</taxon>
        <taxon>Dikarya</taxon>
        <taxon>Ascomycota</taxon>
        <taxon>Pezizomycotina</taxon>
        <taxon>Leotiomycetes</taxon>
        <taxon>Helotiales</taxon>
        <taxon>Sclerotiniaceae</taxon>
        <taxon>Botrytis</taxon>
    </lineage>
</organism>
<dbReference type="Proteomes" id="UP000297280">
    <property type="component" value="Unassembled WGS sequence"/>
</dbReference>
<accession>A0A4Z1L2P9</accession>
<comment type="caution">
    <text evidence="2">The sequence shown here is derived from an EMBL/GenBank/DDBJ whole genome shotgun (WGS) entry which is preliminary data.</text>
</comment>
<name>A0A4Z1L2P9_9HELO</name>
<evidence type="ECO:0000313" key="3">
    <source>
        <dbReference type="Proteomes" id="UP000297280"/>
    </source>
</evidence>
<dbReference type="AlphaFoldDB" id="A0A4Z1L2P9"/>
<gene>
    <name evidence="2" type="ORF">BPOR_0039g00080</name>
</gene>
<protein>
    <submittedName>
        <fullName evidence="2">Uncharacterized protein</fullName>
    </submittedName>
</protein>
<feature type="region of interest" description="Disordered" evidence="1">
    <location>
        <begin position="471"/>
        <end position="514"/>
    </location>
</feature>
<proteinExistence type="predicted"/>